<dbReference type="Gene3D" id="3.30.360.10">
    <property type="entry name" value="Dihydrodipicolinate Reductase, domain 2"/>
    <property type="match status" value="1"/>
</dbReference>
<dbReference type="GO" id="GO:0019878">
    <property type="term" value="P:lysine biosynthetic process via aminoadipic acid"/>
    <property type="evidence" value="ECO:0007669"/>
    <property type="project" value="TreeGrafter"/>
</dbReference>
<keyword evidence="11" id="KW-1185">Reference proteome</keyword>
<keyword evidence="5" id="KW-0511">Multifunctional enzyme</keyword>
<evidence type="ECO:0000259" key="8">
    <source>
        <dbReference type="SMART" id="SM01002"/>
    </source>
</evidence>
<dbReference type="InterPro" id="IPR007886">
    <property type="entry name" value="AlaDH/PNT_N"/>
</dbReference>
<dbReference type="Gene3D" id="1.10.1870.10">
    <property type="entry name" value="Domain 3, Saccharopine reductase"/>
    <property type="match status" value="1"/>
</dbReference>
<dbReference type="FunFam" id="3.30.360.10:FF:000008">
    <property type="entry name" value="Alpha-aminoadipic semialdehyde synthase, mitochondrial"/>
    <property type="match status" value="1"/>
</dbReference>
<dbReference type="Pfam" id="PF16653">
    <property type="entry name" value="Sacchrp_dh_C"/>
    <property type="match status" value="1"/>
</dbReference>
<dbReference type="SMART" id="SM01003">
    <property type="entry name" value="AlaDh_PNT_N"/>
    <property type="match status" value="1"/>
</dbReference>
<dbReference type="Pfam" id="PF03435">
    <property type="entry name" value="Sacchrp_dh_NADP"/>
    <property type="match status" value="1"/>
</dbReference>
<keyword evidence="4" id="KW-0560">Oxidoreductase</keyword>
<dbReference type="OrthoDB" id="10059875at2759"/>
<comment type="similarity">
    <text evidence="6">In the C-terminal section; belongs to the saccharopine dehydrogenase family.</text>
</comment>
<dbReference type="InterPro" id="IPR005097">
    <property type="entry name" value="Sacchrp_dh_NADP-bd"/>
</dbReference>
<evidence type="ECO:0000256" key="5">
    <source>
        <dbReference type="ARBA" id="ARBA00023268"/>
    </source>
</evidence>
<keyword evidence="3" id="KW-0521">NADP</keyword>
<evidence type="ECO:0000313" key="11">
    <source>
        <dbReference type="Proteomes" id="UP000076078"/>
    </source>
</evidence>
<dbReference type="OMA" id="TPHVHDI"/>
<comment type="pathway">
    <text evidence="2">Amino-acid degradation; L-lysine degradation via saccharopine pathway; glutaryl-CoA from L-lysine: step 2/6.</text>
</comment>
<feature type="domain" description="Alanine dehydrogenase/pyridine nucleotide transhydrogenase NAD(H)-binding" evidence="8">
    <location>
        <begin position="204"/>
        <end position="402"/>
    </location>
</feature>
<dbReference type="GO" id="GO:0005737">
    <property type="term" value="C:cytoplasm"/>
    <property type="evidence" value="ECO:0007669"/>
    <property type="project" value="TreeGrafter"/>
</dbReference>
<comment type="pathway">
    <text evidence="1">Amino-acid degradation; L-lysine degradation via saccharopine pathway; glutaryl-CoA from L-lysine: step 1/6.</text>
</comment>
<dbReference type="CDD" id="cd12189">
    <property type="entry name" value="LKR_SDH_like"/>
    <property type="match status" value="1"/>
</dbReference>
<evidence type="ECO:0000256" key="6">
    <source>
        <dbReference type="ARBA" id="ARBA00025744"/>
    </source>
</evidence>
<evidence type="ECO:0000256" key="4">
    <source>
        <dbReference type="ARBA" id="ARBA00023002"/>
    </source>
</evidence>
<dbReference type="SUPFAM" id="SSF52283">
    <property type="entry name" value="Formate/glycerate dehydrogenase catalytic domain-like"/>
    <property type="match status" value="1"/>
</dbReference>
<dbReference type="Proteomes" id="UP000076078">
    <property type="component" value="Unassembled WGS sequence"/>
</dbReference>
<protein>
    <submittedName>
        <fullName evidence="10">Aminoadipic semialdehyde synthase</fullName>
    </submittedName>
</protein>
<name>A0A151ZSM8_TIELA</name>
<dbReference type="SMART" id="SM01002">
    <property type="entry name" value="AlaDh_PNT_C"/>
    <property type="match status" value="1"/>
</dbReference>
<dbReference type="Gene3D" id="3.40.50.720">
    <property type="entry name" value="NAD(P)-binding Rossmann-like Domain"/>
    <property type="match status" value="2"/>
</dbReference>
<evidence type="ECO:0000256" key="7">
    <source>
        <dbReference type="SAM" id="MobiDB-lite"/>
    </source>
</evidence>
<organism evidence="10 11">
    <name type="scientific">Tieghemostelium lacteum</name>
    <name type="common">Slime mold</name>
    <name type="synonym">Dictyostelium lacteum</name>
    <dbReference type="NCBI Taxonomy" id="361077"/>
    <lineage>
        <taxon>Eukaryota</taxon>
        <taxon>Amoebozoa</taxon>
        <taxon>Evosea</taxon>
        <taxon>Eumycetozoa</taxon>
        <taxon>Dictyostelia</taxon>
        <taxon>Dictyosteliales</taxon>
        <taxon>Raperosteliaceae</taxon>
        <taxon>Tieghemostelium</taxon>
    </lineage>
</organism>
<feature type="domain" description="Alanine dehydrogenase/pyridine nucleotide transhydrogenase N-terminal" evidence="9">
    <location>
        <begin position="34"/>
        <end position="164"/>
    </location>
</feature>
<evidence type="ECO:0000256" key="2">
    <source>
        <dbReference type="ARBA" id="ARBA00004720"/>
    </source>
</evidence>
<evidence type="ECO:0000256" key="3">
    <source>
        <dbReference type="ARBA" id="ARBA00022857"/>
    </source>
</evidence>
<feature type="region of interest" description="Disordered" evidence="7">
    <location>
        <begin position="1"/>
        <end position="29"/>
    </location>
</feature>
<dbReference type="InParanoid" id="A0A151ZSM8"/>
<dbReference type="InterPro" id="IPR036291">
    <property type="entry name" value="NAD(P)-bd_dom_sf"/>
</dbReference>
<dbReference type="AlphaFoldDB" id="A0A151ZSM8"/>
<dbReference type="GO" id="GO:0004753">
    <property type="term" value="F:saccharopine dehydrogenase activity"/>
    <property type="evidence" value="ECO:0007669"/>
    <property type="project" value="TreeGrafter"/>
</dbReference>
<dbReference type="FunCoup" id="A0A151ZSM8">
    <property type="interactions" value="85"/>
</dbReference>
<dbReference type="Pfam" id="PF05222">
    <property type="entry name" value="AlaDh_PNT_N"/>
    <property type="match status" value="1"/>
</dbReference>
<dbReference type="PANTHER" id="PTHR11133:SF26">
    <property type="entry name" value="AMINOADIPIC SEMIALDEHYDE SYNTHASE"/>
    <property type="match status" value="1"/>
</dbReference>
<dbReference type="PANTHER" id="PTHR11133">
    <property type="entry name" value="SACCHAROPINE DEHYDROGENASE"/>
    <property type="match status" value="1"/>
</dbReference>
<dbReference type="STRING" id="361077.A0A151ZSM8"/>
<dbReference type="FunFam" id="3.40.50.720:FF:000072">
    <property type="entry name" value="Saccharopine dehydrogenase [NADP(+), L-glutamate-forming]"/>
    <property type="match status" value="1"/>
</dbReference>
<dbReference type="EMBL" id="LODT01000021">
    <property type="protein sequence ID" value="KYQ96940.1"/>
    <property type="molecule type" value="Genomic_DNA"/>
</dbReference>
<evidence type="ECO:0000256" key="1">
    <source>
        <dbReference type="ARBA" id="ARBA00004682"/>
    </source>
</evidence>
<reference evidence="10 11" key="1">
    <citation type="submission" date="2015-12" db="EMBL/GenBank/DDBJ databases">
        <title>Dictyostelia acquired genes for synthesis and detection of signals that induce cell-type specialization by lateral gene transfer from prokaryotes.</title>
        <authorList>
            <person name="Gloeckner G."/>
            <person name="Schaap P."/>
        </authorList>
    </citation>
    <scope>NUCLEOTIDE SEQUENCE [LARGE SCALE GENOMIC DNA]</scope>
    <source>
        <strain evidence="10 11">TK</strain>
    </source>
</reference>
<dbReference type="GO" id="GO:0033512">
    <property type="term" value="P:L-lysine catabolic process to acetyl-CoA via saccharopine"/>
    <property type="evidence" value="ECO:0007669"/>
    <property type="project" value="UniProtKB-UniPathway"/>
</dbReference>
<sequence length="942" mass="106468">MSTSPKVDNQTAETSATTSPSQQTKSPNKVYTLGIRREDKNRWERRAPLAPSHVEALVKAGIKIIVQPSTLRTYPNQSYSKAGAVIQEDLKECDVIIAVKEVPSEYLYPGKTYIFFSHTIKAQPYNMPMLDEINKKHIRLIDYERITDSQNKRLVRFGSFAGYAGMIDMLHALGDRLLAKGFSTPFLHIGYSYVYPKLESAREAVKSIGEEISQVGLPDDLLPFTFAFTSEGSVSQGALDIFKLLPHKMVTPDEMVDLVKNKKGERGILYGTIITSEHMVEPIDPTKKFNKAEYYKDPSAYKPIFFEKYAPYISCIINCMYWDAKYPRLITIRQMEQLVETNNSRLIGVADISADINGSLEFLMKTTSIDLPLYIYDPKTQDVHDSTTDQKYMYRDGILFLAVDNLPTEFPREATQWFGDHLLPFMEKVVKSDPNKPYDQMDDIPLEIKRACITSHGQLTPPFEYIKELRKKREAMIGKILILGAGYLSLPTIEYLSRNPSHSITVADVNVDILSKASKFENDITTVILDVNDQDKLDKLVGKNDVVISMLPNELSVMVAKSCIKMKTHFVNPNYMTEEMEELHQQALDAGITLLNEMGLDPGVDHLEASRVIDEVKQSGGHIRTFVSWCGGLPAPESSDNPIGYKFSWSPKGVLSAVTKDAEFRRDGKDILITGDQLYKKGVQTVDIFPALQLEGVPNRSCLNLQKVYDIPTVNTLFRGTIRYKGFCQVIEAAVEIGLFDDSDVDILKPDSPKISWNTALRTLLPENNKSKSTTEEYSTQELLRRKLRTRRGSPYKGYDDDKITSILHVFEWLGLFSKENFIAQTGSFFESFCELLKCKLEFQPSERDLIILHNIVGIDWDDGRHETRTSTLVYYGDSTISAVATTIGLPVAIAAELLVEKSVVERGVVRPTKPEYYKPILKALSNEGIKFIHSSEFDKHH</sequence>
<comment type="caution">
    <text evidence="10">The sequence shown here is derived from an EMBL/GenBank/DDBJ whole genome shotgun (WGS) entry which is preliminary data.</text>
</comment>
<dbReference type="UniPathway" id="UPA00868">
    <property type="reaction ID" value="UER00835"/>
</dbReference>
<proteinExistence type="inferred from homology"/>
<evidence type="ECO:0000313" key="10">
    <source>
        <dbReference type="EMBL" id="KYQ96940.1"/>
    </source>
</evidence>
<dbReference type="Pfam" id="PF01262">
    <property type="entry name" value="AlaDh_PNT_C"/>
    <property type="match status" value="1"/>
</dbReference>
<dbReference type="InterPro" id="IPR051168">
    <property type="entry name" value="AASS"/>
</dbReference>
<gene>
    <name evidence="10" type="ORF">DLAC_04260</name>
</gene>
<dbReference type="SUPFAM" id="SSF55347">
    <property type="entry name" value="Glyceraldehyde-3-phosphate dehydrogenase-like, C-terminal domain"/>
    <property type="match status" value="1"/>
</dbReference>
<dbReference type="FunFam" id="3.40.50.720:FF:000284">
    <property type="entry name" value="Lysine-ketoglutarate reductase/saccharopine dehydrogenase1"/>
    <property type="match status" value="1"/>
</dbReference>
<dbReference type="SUPFAM" id="SSF51735">
    <property type="entry name" value="NAD(P)-binding Rossmann-fold domains"/>
    <property type="match status" value="1"/>
</dbReference>
<dbReference type="InterPro" id="IPR007698">
    <property type="entry name" value="AlaDH/PNT_NAD(H)-bd"/>
</dbReference>
<dbReference type="InterPro" id="IPR032095">
    <property type="entry name" value="Sacchrp_dh-like_C"/>
</dbReference>
<accession>A0A151ZSM8</accession>
<evidence type="ECO:0000259" key="9">
    <source>
        <dbReference type="SMART" id="SM01003"/>
    </source>
</evidence>